<evidence type="ECO:0000313" key="6">
    <source>
        <dbReference type="EMBL" id="SFT20701.1"/>
    </source>
</evidence>
<evidence type="ECO:0000256" key="2">
    <source>
        <dbReference type="ARBA" id="ARBA00022679"/>
    </source>
</evidence>
<dbReference type="EMBL" id="FOZU01000041">
    <property type="protein sequence ID" value="SFT20701.1"/>
    <property type="molecule type" value="Genomic_DNA"/>
</dbReference>
<evidence type="ECO:0000313" key="7">
    <source>
        <dbReference type="Proteomes" id="UP000182827"/>
    </source>
</evidence>
<evidence type="ECO:0000259" key="5">
    <source>
        <dbReference type="Pfam" id="PF13657"/>
    </source>
</evidence>
<dbReference type="InterPro" id="IPR012893">
    <property type="entry name" value="HipA-like_C"/>
</dbReference>
<dbReference type="InterPro" id="IPR052028">
    <property type="entry name" value="HipA_Ser/Thr_kinase"/>
</dbReference>
<dbReference type="Proteomes" id="UP000182827">
    <property type="component" value="Unassembled WGS sequence"/>
</dbReference>
<gene>
    <name evidence="6" type="ORF">SAMN05444586_10415</name>
</gene>
<dbReference type="GO" id="GO:0005829">
    <property type="term" value="C:cytosol"/>
    <property type="evidence" value="ECO:0007669"/>
    <property type="project" value="TreeGrafter"/>
</dbReference>
<name>A0A1I6W4R1_9GAMM</name>
<proteinExistence type="inferred from homology"/>
<dbReference type="Gene3D" id="1.10.1070.20">
    <property type="match status" value="1"/>
</dbReference>
<dbReference type="NCBIfam" id="TIGR03071">
    <property type="entry name" value="couple_hipA"/>
    <property type="match status" value="1"/>
</dbReference>
<protein>
    <submittedName>
        <fullName evidence="6">Serine/threonine-protein kinase HipA</fullName>
    </submittedName>
</protein>
<dbReference type="Pfam" id="PF13657">
    <property type="entry name" value="Couple_hipA"/>
    <property type="match status" value="1"/>
</dbReference>
<accession>A0A1I6W4R1</accession>
<dbReference type="Pfam" id="PF07804">
    <property type="entry name" value="HipA_C"/>
    <property type="match status" value="1"/>
</dbReference>
<feature type="domain" description="HipA-like C-terminal" evidence="4">
    <location>
        <begin position="149"/>
        <end position="395"/>
    </location>
</feature>
<dbReference type="RefSeq" id="WP_074947640.1">
    <property type="nucleotide sequence ID" value="NZ_FOZU01000041.1"/>
</dbReference>
<comment type="similarity">
    <text evidence="1">Belongs to the HipA Ser/Thr kinase family.</text>
</comment>
<organism evidence="6 7">
    <name type="scientific">Acinetobacter bohemicus</name>
    <dbReference type="NCBI Taxonomy" id="1435036"/>
    <lineage>
        <taxon>Bacteria</taxon>
        <taxon>Pseudomonadati</taxon>
        <taxon>Pseudomonadota</taxon>
        <taxon>Gammaproteobacteria</taxon>
        <taxon>Moraxellales</taxon>
        <taxon>Moraxellaceae</taxon>
        <taxon>Acinetobacter</taxon>
    </lineage>
</organism>
<keyword evidence="7" id="KW-1185">Reference proteome</keyword>
<evidence type="ECO:0000259" key="4">
    <source>
        <dbReference type="Pfam" id="PF07804"/>
    </source>
</evidence>
<evidence type="ECO:0000256" key="1">
    <source>
        <dbReference type="ARBA" id="ARBA00010164"/>
    </source>
</evidence>
<dbReference type="PANTHER" id="PTHR37419:SF1">
    <property type="entry name" value="SERINE_THREONINE-PROTEIN KINASE TOXIN HIPA"/>
    <property type="match status" value="1"/>
</dbReference>
<feature type="domain" description="HipA N-terminal subdomain 1" evidence="5">
    <location>
        <begin position="10"/>
        <end position="113"/>
    </location>
</feature>
<dbReference type="InterPro" id="IPR017508">
    <property type="entry name" value="HipA_N1"/>
</dbReference>
<dbReference type="AlphaFoldDB" id="A0A1I6W4R1"/>
<reference evidence="7" key="1">
    <citation type="submission" date="2016-10" db="EMBL/GenBank/DDBJ databases">
        <authorList>
            <person name="Varghese N."/>
            <person name="Submissions S."/>
        </authorList>
    </citation>
    <scope>NUCLEOTIDE SEQUENCE [LARGE SCALE GENOMIC DNA]</scope>
    <source>
        <strain evidence="7">ANC 5076</strain>
    </source>
</reference>
<dbReference type="PANTHER" id="PTHR37419">
    <property type="entry name" value="SERINE/THREONINE-PROTEIN KINASE TOXIN HIPA"/>
    <property type="match status" value="1"/>
</dbReference>
<sequence length="429" mass="49264">MNTVAVLKLTLHHAVVGYLAGFQSGKNILVFTDSFRFDQQRPTLSLLTSPLYPQADKILEKTYVTHQRLHPLLSNLLPEGALRELIAQSLKVHIDNEFQLLADLGHDLPGALIATPLDPEEIPDEIKFKLQISNPDQILKQEIRTDNKFSLAGVQMKFSMKAKDGRFTLAQAIESSLLGDWIIKTPSSRHGFVPLNEYSMMSLAKTVGIDVPEIRLVDMALLQDLPPLNLPQEQYAFAIKRFDRQSTADTIELIHIEDFAQIFGAYPHQKYSTTNYEQIGKIIYQFSDNKILDIQQFASRLLVNILLANGDAHLKNWSMIYHDKSAPRLSPAYDILMTSVYIENERHFALNLAKNKDWYLAEMKHFEQWAEKVGVPWRVIEKQLHAIMDKARSVWPVLLLDLPMISVHKEKLREHWKKLHPDFQILTDD</sequence>
<evidence type="ECO:0000256" key="3">
    <source>
        <dbReference type="ARBA" id="ARBA00022777"/>
    </source>
</evidence>
<keyword evidence="3 6" id="KW-0418">Kinase</keyword>
<dbReference type="GO" id="GO:0004674">
    <property type="term" value="F:protein serine/threonine kinase activity"/>
    <property type="evidence" value="ECO:0007669"/>
    <property type="project" value="TreeGrafter"/>
</dbReference>
<keyword evidence="2" id="KW-0808">Transferase</keyword>